<accession>A0A2M8L5C9</accession>
<evidence type="ECO:0000259" key="2">
    <source>
        <dbReference type="Pfam" id="PF08308"/>
    </source>
</evidence>
<name>A0A2M8L5C9_9BACT</name>
<dbReference type="InterPro" id="IPR011042">
    <property type="entry name" value="6-blade_b-propeller_TolB-like"/>
</dbReference>
<keyword evidence="1" id="KW-0472">Membrane</keyword>
<dbReference type="InterPro" id="IPR013229">
    <property type="entry name" value="PEGA"/>
</dbReference>
<keyword evidence="1" id="KW-1133">Transmembrane helix</keyword>
<dbReference type="Gene3D" id="2.120.10.30">
    <property type="entry name" value="TolB, C-terminal domain"/>
    <property type="match status" value="1"/>
</dbReference>
<dbReference type="InterPro" id="IPR011659">
    <property type="entry name" value="WD40"/>
</dbReference>
<feature type="transmembrane region" description="Helical" evidence="1">
    <location>
        <begin position="51"/>
        <end position="72"/>
    </location>
</feature>
<keyword evidence="1" id="KW-0812">Transmembrane</keyword>
<evidence type="ECO:0000313" key="4">
    <source>
        <dbReference type="Proteomes" id="UP000229500"/>
    </source>
</evidence>
<dbReference type="Pfam" id="PF07676">
    <property type="entry name" value="PD40"/>
    <property type="match status" value="1"/>
</dbReference>
<sequence length="455" mass="51381">MIYFSKLRPKRFYNYIKIKIVVYLIIALVDNLNKDKFYDIISPMNLNQKRFFFFTSLFVCVGLIAFLIVKLAQGYKPDFSTKTLLPTGLLVATSVPDGAQLWVDGKLKSATNTTINLAPDVYEVEIKKDGFFPWKKTLTLKKELVTKTDAYLFAAYPDLKVLTFTGAANPLLSPDGQKVAFSVATASASKRGIWVLDLTDRPWGFNREPRQILETPPQAGRDFSQADYEWSPDSKQILINLPVRSSTPRSLRLEEQAGLGREVFLADASKLNPATNLIDISQNVIITKKRWENEKEIKEEAKLSKLPEPLLEILQDATKNIQFSPDETKILYTATASAAIPEKIIPPLAAASTQPESRDLEAGKIYIYDLKEDKNFLIPVSDKNQISWFPTSKHIFVVQNDKISIVEYDATNWTNVYTGPFENSFAFPFPSETKILILTSIGKDTPLNLYAITLR</sequence>
<feature type="domain" description="PEGA" evidence="2">
    <location>
        <begin position="88"/>
        <end position="149"/>
    </location>
</feature>
<dbReference type="Proteomes" id="UP000229500">
    <property type="component" value="Unassembled WGS sequence"/>
</dbReference>
<feature type="transmembrane region" description="Helical" evidence="1">
    <location>
        <begin position="12"/>
        <end position="29"/>
    </location>
</feature>
<dbReference type="Pfam" id="PF08308">
    <property type="entry name" value="PEGA"/>
    <property type="match status" value="1"/>
</dbReference>
<reference evidence="4" key="1">
    <citation type="submission" date="2017-09" db="EMBL/GenBank/DDBJ databases">
        <title>Depth-based differentiation of microbial function through sediment-hosted aquifers and enrichment of novel symbionts in the deep terrestrial subsurface.</title>
        <authorList>
            <person name="Probst A.J."/>
            <person name="Ladd B."/>
            <person name="Jarett J.K."/>
            <person name="Geller-Mcgrath D.E."/>
            <person name="Sieber C.M.K."/>
            <person name="Emerson J.B."/>
            <person name="Anantharaman K."/>
            <person name="Thomas B.C."/>
            <person name="Malmstrom R."/>
            <person name="Stieglmeier M."/>
            <person name="Klingl A."/>
            <person name="Woyke T."/>
            <person name="Ryan C.M."/>
            <person name="Banfield J.F."/>
        </authorList>
    </citation>
    <scope>NUCLEOTIDE SEQUENCE [LARGE SCALE GENOMIC DNA]</scope>
</reference>
<protein>
    <recommendedName>
        <fullName evidence="2">PEGA domain-containing protein</fullName>
    </recommendedName>
</protein>
<dbReference type="EMBL" id="PFEL01000083">
    <property type="protein sequence ID" value="PJE68988.1"/>
    <property type="molecule type" value="Genomic_DNA"/>
</dbReference>
<organism evidence="3 4">
    <name type="scientific">Candidatus Shapirobacteria bacterium CG10_big_fil_rev_8_21_14_0_10_38_14</name>
    <dbReference type="NCBI Taxonomy" id="1974483"/>
    <lineage>
        <taxon>Bacteria</taxon>
        <taxon>Candidatus Shapironibacteriota</taxon>
    </lineage>
</organism>
<comment type="caution">
    <text evidence="3">The sequence shown here is derived from an EMBL/GenBank/DDBJ whole genome shotgun (WGS) entry which is preliminary data.</text>
</comment>
<evidence type="ECO:0000256" key="1">
    <source>
        <dbReference type="SAM" id="Phobius"/>
    </source>
</evidence>
<gene>
    <name evidence="3" type="ORF">COU96_02245</name>
</gene>
<evidence type="ECO:0000313" key="3">
    <source>
        <dbReference type="EMBL" id="PJE68988.1"/>
    </source>
</evidence>
<dbReference type="SUPFAM" id="SSF82171">
    <property type="entry name" value="DPP6 N-terminal domain-like"/>
    <property type="match status" value="1"/>
</dbReference>
<dbReference type="AlphaFoldDB" id="A0A2M8L5C9"/>
<proteinExistence type="predicted"/>